<dbReference type="RefSeq" id="WP_154618056.1">
    <property type="nucleotide sequence ID" value="NZ_CAMKOO010000012.1"/>
</dbReference>
<dbReference type="AlphaFoldDB" id="A0ABD5BUN4"/>
<evidence type="ECO:0000313" key="2">
    <source>
        <dbReference type="Proteomes" id="UP001234811"/>
    </source>
</evidence>
<reference evidence="1 2" key="1">
    <citation type="submission" date="2023-07" db="EMBL/GenBank/DDBJ databases">
        <title>Pathogens genome sequencing project 196.</title>
        <authorList>
            <person name="Cao X."/>
        </authorList>
    </citation>
    <scope>NUCLEOTIDE SEQUENCE [LARGE SCALE GENOMIC DNA]</scope>
    <source>
        <strain evidence="1 2">SM41</strain>
    </source>
</reference>
<dbReference type="EMBL" id="JAVIPQ010000522">
    <property type="protein sequence ID" value="MDQ9559518.1"/>
    <property type="molecule type" value="Genomic_DNA"/>
</dbReference>
<organism evidence="1 2">
    <name type="scientific">Serratia marcescens</name>
    <dbReference type="NCBI Taxonomy" id="615"/>
    <lineage>
        <taxon>Bacteria</taxon>
        <taxon>Pseudomonadati</taxon>
        <taxon>Pseudomonadota</taxon>
        <taxon>Gammaproteobacteria</taxon>
        <taxon>Enterobacterales</taxon>
        <taxon>Yersiniaceae</taxon>
        <taxon>Serratia</taxon>
    </lineage>
</organism>
<comment type="caution">
    <text evidence="1">The sequence shown here is derived from an EMBL/GenBank/DDBJ whole genome shotgun (WGS) entry which is preliminary data.</text>
</comment>
<gene>
    <name evidence="1" type="ORF">RF091_28920</name>
</gene>
<sequence length="73" mass="8500">MRKVIVFFNGDAPYLIQIGVHLPSLRLEYPDGQRTDLPIRKALINGERGEYAYASDREVEFDEIRDAFEKLDK</sequence>
<proteinExistence type="predicted"/>
<protein>
    <submittedName>
        <fullName evidence="1">Uncharacterized protein</fullName>
    </submittedName>
</protein>
<evidence type="ECO:0000313" key="1">
    <source>
        <dbReference type="EMBL" id="MDQ9559518.1"/>
    </source>
</evidence>
<name>A0ABD5BUN4_SERMA</name>
<accession>A0ABD5BUN4</accession>
<dbReference type="Proteomes" id="UP001234811">
    <property type="component" value="Unassembled WGS sequence"/>
</dbReference>